<evidence type="ECO:0000256" key="2">
    <source>
        <dbReference type="ARBA" id="ARBA00023125"/>
    </source>
</evidence>
<feature type="region of interest" description="Disordered" evidence="4">
    <location>
        <begin position="154"/>
        <end position="173"/>
    </location>
</feature>
<dbReference type="InterPro" id="IPR036388">
    <property type="entry name" value="WH-like_DNA-bd_sf"/>
</dbReference>
<dbReference type="InterPro" id="IPR052526">
    <property type="entry name" value="HTH-type_Bedaq_tolerance"/>
</dbReference>
<accession>A0ABW1N8C5</accession>
<dbReference type="SUPFAM" id="SSF46785">
    <property type="entry name" value="Winged helix' DNA-binding domain"/>
    <property type="match status" value="1"/>
</dbReference>
<proteinExistence type="predicted"/>
<evidence type="ECO:0000256" key="3">
    <source>
        <dbReference type="ARBA" id="ARBA00023163"/>
    </source>
</evidence>
<dbReference type="PROSITE" id="PS50995">
    <property type="entry name" value="HTH_MARR_2"/>
    <property type="match status" value="1"/>
</dbReference>
<dbReference type="InterPro" id="IPR036390">
    <property type="entry name" value="WH_DNA-bd_sf"/>
</dbReference>
<dbReference type="PRINTS" id="PR00598">
    <property type="entry name" value="HTHMARR"/>
</dbReference>
<dbReference type="SMART" id="SM00347">
    <property type="entry name" value="HTH_MARR"/>
    <property type="match status" value="1"/>
</dbReference>
<dbReference type="Pfam" id="PF12802">
    <property type="entry name" value="MarR_2"/>
    <property type="match status" value="1"/>
</dbReference>
<dbReference type="PANTHER" id="PTHR39515">
    <property type="entry name" value="CONSERVED PROTEIN"/>
    <property type="match status" value="1"/>
</dbReference>
<evidence type="ECO:0000256" key="4">
    <source>
        <dbReference type="SAM" id="MobiDB-lite"/>
    </source>
</evidence>
<dbReference type="PANTHER" id="PTHR39515:SF2">
    <property type="entry name" value="HTH-TYPE TRANSCRIPTIONAL REGULATOR RV0880"/>
    <property type="match status" value="1"/>
</dbReference>
<comment type="caution">
    <text evidence="6">The sequence shown here is derived from an EMBL/GenBank/DDBJ whole genome shotgun (WGS) entry which is preliminary data.</text>
</comment>
<organism evidence="6 7">
    <name type="scientific">Sphaerisporangium aureirubrum</name>
    <dbReference type="NCBI Taxonomy" id="1544736"/>
    <lineage>
        <taxon>Bacteria</taxon>
        <taxon>Bacillati</taxon>
        <taxon>Actinomycetota</taxon>
        <taxon>Actinomycetes</taxon>
        <taxon>Streptosporangiales</taxon>
        <taxon>Streptosporangiaceae</taxon>
        <taxon>Sphaerisporangium</taxon>
    </lineage>
</organism>
<dbReference type="EMBL" id="JBHSRF010000001">
    <property type="protein sequence ID" value="MFC6079750.1"/>
    <property type="molecule type" value="Genomic_DNA"/>
</dbReference>
<name>A0ABW1N8C5_9ACTN</name>
<evidence type="ECO:0000313" key="6">
    <source>
        <dbReference type="EMBL" id="MFC6079750.1"/>
    </source>
</evidence>
<dbReference type="InterPro" id="IPR000835">
    <property type="entry name" value="HTH_MarR-typ"/>
</dbReference>
<dbReference type="PROSITE" id="PS01117">
    <property type="entry name" value="HTH_MARR_1"/>
    <property type="match status" value="1"/>
</dbReference>
<keyword evidence="2" id="KW-0238">DNA-binding</keyword>
<dbReference type="Proteomes" id="UP001596137">
    <property type="component" value="Unassembled WGS sequence"/>
</dbReference>
<keyword evidence="3" id="KW-0804">Transcription</keyword>
<protein>
    <submittedName>
        <fullName evidence="6">MarR family winged helix-turn-helix transcriptional regulator</fullName>
    </submittedName>
</protein>
<keyword evidence="1" id="KW-0805">Transcription regulation</keyword>
<gene>
    <name evidence="6" type="ORF">ACFP1K_01155</name>
</gene>
<reference evidence="7" key="1">
    <citation type="journal article" date="2019" name="Int. J. Syst. Evol. Microbiol.">
        <title>The Global Catalogue of Microorganisms (GCM) 10K type strain sequencing project: providing services to taxonomists for standard genome sequencing and annotation.</title>
        <authorList>
            <consortium name="The Broad Institute Genomics Platform"/>
            <consortium name="The Broad Institute Genome Sequencing Center for Infectious Disease"/>
            <person name="Wu L."/>
            <person name="Ma J."/>
        </authorList>
    </citation>
    <scope>NUCLEOTIDE SEQUENCE [LARGE SCALE GENOMIC DNA]</scope>
    <source>
        <strain evidence="7">JCM 30346</strain>
    </source>
</reference>
<keyword evidence="7" id="KW-1185">Reference proteome</keyword>
<evidence type="ECO:0000256" key="1">
    <source>
        <dbReference type="ARBA" id="ARBA00023015"/>
    </source>
</evidence>
<dbReference type="Gene3D" id="1.10.10.10">
    <property type="entry name" value="Winged helix-like DNA-binding domain superfamily/Winged helix DNA-binding domain"/>
    <property type="match status" value="1"/>
</dbReference>
<feature type="domain" description="HTH marR-type" evidence="5">
    <location>
        <begin position="17"/>
        <end position="151"/>
    </location>
</feature>
<evidence type="ECO:0000313" key="7">
    <source>
        <dbReference type="Proteomes" id="UP001596137"/>
    </source>
</evidence>
<sequence>MTARTQAAIPVEAFEAYCSLEQQLGVLFRRSRAISAEVGRAVHPELEPGAYSLLVRIDTAAPARPSDLAAYFRVGKATISRQVKVLEELGLVGRQDDPLDGRVCRLALTDEGRVRLDRARSARQERFYSLLGTWPEDDVRRLADMLARFNTLTAPKERDHLPGTATPPGLPGA</sequence>
<evidence type="ECO:0000259" key="5">
    <source>
        <dbReference type="PROSITE" id="PS50995"/>
    </source>
</evidence>
<dbReference type="RefSeq" id="WP_380746106.1">
    <property type="nucleotide sequence ID" value="NZ_JBHSRF010000001.1"/>
</dbReference>
<dbReference type="InterPro" id="IPR023187">
    <property type="entry name" value="Tscrpt_reg_MarR-type_CS"/>
</dbReference>